<dbReference type="PRINTS" id="PR00116">
    <property type="entry name" value="ARGINASE"/>
</dbReference>
<dbReference type="EC" id="3.5.3.7" evidence="7"/>
<keyword evidence="3 6" id="KW-0378">Hydrolase</keyword>
<accession>A0A6J5EA55</accession>
<dbReference type="InterPro" id="IPR006035">
    <property type="entry name" value="Ureohydrolase"/>
</dbReference>
<dbReference type="SUPFAM" id="SSF52768">
    <property type="entry name" value="Arginase/deacetylase"/>
    <property type="match status" value="1"/>
</dbReference>
<feature type="binding site" evidence="5">
    <location>
        <position position="136"/>
    </location>
    <ligand>
        <name>Mn(2+)</name>
        <dbReference type="ChEBI" id="CHEBI:29035"/>
        <label>1</label>
    </ligand>
</feature>
<dbReference type="GO" id="GO:0008783">
    <property type="term" value="F:agmatinase activity"/>
    <property type="evidence" value="ECO:0007669"/>
    <property type="project" value="TreeGrafter"/>
</dbReference>
<keyword evidence="2 5" id="KW-0479">Metal-binding</keyword>
<keyword evidence="4 5" id="KW-0464">Manganese</keyword>
<evidence type="ECO:0000256" key="4">
    <source>
        <dbReference type="ARBA" id="ARBA00023211"/>
    </source>
</evidence>
<dbReference type="GO" id="GO:0046872">
    <property type="term" value="F:metal ion binding"/>
    <property type="evidence" value="ECO:0007669"/>
    <property type="project" value="UniProtKB-KW"/>
</dbReference>
<name>A0A6J5EA55_9BURK</name>
<keyword evidence="8" id="KW-1185">Reference proteome</keyword>
<dbReference type="InterPro" id="IPR020855">
    <property type="entry name" value="Ureohydrolase_Mn_BS"/>
</dbReference>
<evidence type="ECO:0000256" key="1">
    <source>
        <dbReference type="ARBA" id="ARBA00009227"/>
    </source>
</evidence>
<comment type="cofactor">
    <cofactor evidence="5">
        <name>Mn(2+)</name>
        <dbReference type="ChEBI" id="CHEBI:29035"/>
    </cofactor>
    <text evidence="5">Binds 2 manganese ions per subunit.</text>
</comment>
<dbReference type="NCBIfam" id="TIGR01230">
    <property type="entry name" value="agmatinase"/>
    <property type="match status" value="1"/>
</dbReference>
<feature type="binding site" evidence="5">
    <location>
        <position position="250"/>
    </location>
    <ligand>
        <name>Mn(2+)</name>
        <dbReference type="ChEBI" id="CHEBI:29035"/>
        <label>1</label>
    </ligand>
</feature>
<dbReference type="GO" id="GO:0047971">
    <property type="term" value="F:guanidinobutyrase activity"/>
    <property type="evidence" value="ECO:0007669"/>
    <property type="project" value="UniProtKB-EC"/>
</dbReference>
<dbReference type="PIRSF" id="PIRSF036979">
    <property type="entry name" value="Arginase"/>
    <property type="match status" value="1"/>
</dbReference>
<sequence length="331" mass="35666">MNQSSFISPDLSCERPQPLSGNAMPRCGGIATMMRLPNAGSPQGLDACFVGVPFDLGTSNRTGARFGPRQIRSESVLLRPYNMATRAAPFDSLRVADLGDVAINPYNLHDSIARIETAYDEILAHGTKPITLGGDHTIALPILRAMHRRHGKVALIHVDAHADVNDTMMGEKIAHGTPFRRAVEEGLLDCERVVQIGLRGTGYAAEDFDWCRDQGFEVVQAEACWNQSLAPLMARVRERIGDAPVYITFDIDGIDPAFAPGTGTPEIAGLTVPQALEIIRGARGLNVVGADLVEVAPPYDPFGTTALLGANLAFELLCVLPGVEYRAARVR</sequence>
<comment type="similarity">
    <text evidence="1">Belongs to the arginase family. Agmatinase subfamily.</text>
</comment>
<dbReference type="GO" id="GO:0033389">
    <property type="term" value="P:putrescine biosynthetic process from arginine, via agmatine"/>
    <property type="evidence" value="ECO:0007669"/>
    <property type="project" value="TreeGrafter"/>
</dbReference>
<feature type="binding site" evidence="5">
    <location>
        <position position="159"/>
    </location>
    <ligand>
        <name>Mn(2+)</name>
        <dbReference type="ChEBI" id="CHEBI:29035"/>
        <label>1</label>
    </ligand>
</feature>
<evidence type="ECO:0000313" key="8">
    <source>
        <dbReference type="Proteomes" id="UP000494363"/>
    </source>
</evidence>
<dbReference type="PROSITE" id="PS01053">
    <property type="entry name" value="ARGINASE_1"/>
    <property type="match status" value="1"/>
</dbReference>
<evidence type="ECO:0000256" key="5">
    <source>
        <dbReference type="PIRSR" id="PIRSR036979-1"/>
    </source>
</evidence>
<dbReference type="Gene3D" id="3.40.800.10">
    <property type="entry name" value="Ureohydrolase domain"/>
    <property type="match status" value="1"/>
</dbReference>
<evidence type="ECO:0000256" key="2">
    <source>
        <dbReference type="ARBA" id="ARBA00022723"/>
    </source>
</evidence>
<gene>
    <name evidence="7" type="primary">gbuA</name>
    <name evidence="7" type="ORF">LMG29542_04373</name>
</gene>
<dbReference type="PROSITE" id="PS51409">
    <property type="entry name" value="ARGINASE_2"/>
    <property type="match status" value="1"/>
</dbReference>
<proteinExistence type="inferred from homology"/>
<dbReference type="EMBL" id="CADIKH010000020">
    <property type="protein sequence ID" value="CAB3762494.1"/>
    <property type="molecule type" value="Genomic_DNA"/>
</dbReference>
<feature type="binding site" evidence="5">
    <location>
        <position position="163"/>
    </location>
    <ligand>
        <name>Mn(2+)</name>
        <dbReference type="ChEBI" id="CHEBI:29035"/>
        <label>1</label>
    </ligand>
</feature>
<dbReference type="AlphaFoldDB" id="A0A6J5EA55"/>
<dbReference type="Pfam" id="PF00491">
    <property type="entry name" value="Arginase"/>
    <property type="match status" value="1"/>
</dbReference>
<organism evidence="7 8">
    <name type="scientific">Paraburkholderia humisilvae</name>
    <dbReference type="NCBI Taxonomy" id="627669"/>
    <lineage>
        <taxon>Bacteria</taxon>
        <taxon>Pseudomonadati</taxon>
        <taxon>Pseudomonadota</taxon>
        <taxon>Betaproteobacteria</taxon>
        <taxon>Burkholderiales</taxon>
        <taxon>Burkholderiaceae</taxon>
        <taxon>Paraburkholderia</taxon>
    </lineage>
</organism>
<dbReference type="PANTHER" id="PTHR11358">
    <property type="entry name" value="ARGINASE/AGMATINASE"/>
    <property type="match status" value="1"/>
</dbReference>
<protein>
    <submittedName>
        <fullName evidence="7">Guanidinobutyrase</fullName>
        <ecNumber evidence="7">3.5.3.7</ecNumber>
    </submittedName>
</protein>
<reference evidence="7 8" key="1">
    <citation type="submission" date="2020-04" db="EMBL/GenBank/DDBJ databases">
        <authorList>
            <person name="De Canck E."/>
        </authorList>
    </citation>
    <scope>NUCLEOTIDE SEQUENCE [LARGE SCALE GENOMIC DNA]</scope>
    <source>
        <strain evidence="7 8">LMG 29542</strain>
    </source>
</reference>
<dbReference type="InterPro" id="IPR005925">
    <property type="entry name" value="Agmatinase-rel"/>
</dbReference>
<evidence type="ECO:0000313" key="7">
    <source>
        <dbReference type="EMBL" id="CAB3762494.1"/>
    </source>
</evidence>
<evidence type="ECO:0000256" key="3">
    <source>
        <dbReference type="ARBA" id="ARBA00022801"/>
    </source>
</evidence>
<evidence type="ECO:0000256" key="6">
    <source>
        <dbReference type="RuleBase" id="RU003684"/>
    </source>
</evidence>
<dbReference type="FunFam" id="3.40.800.10:FF:000002">
    <property type="entry name" value="Agmatinase"/>
    <property type="match status" value="1"/>
</dbReference>
<feature type="binding site" evidence="5">
    <location>
        <position position="252"/>
    </location>
    <ligand>
        <name>Mn(2+)</name>
        <dbReference type="ChEBI" id="CHEBI:29035"/>
        <label>1</label>
    </ligand>
</feature>
<feature type="binding site" evidence="5">
    <location>
        <position position="161"/>
    </location>
    <ligand>
        <name>Mn(2+)</name>
        <dbReference type="ChEBI" id="CHEBI:29035"/>
        <label>1</label>
    </ligand>
</feature>
<dbReference type="InterPro" id="IPR023696">
    <property type="entry name" value="Ureohydrolase_dom_sf"/>
</dbReference>
<dbReference type="PANTHER" id="PTHR11358:SF26">
    <property type="entry name" value="GUANIDINO ACID HYDROLASE, MITOCHONDRIAL"/>
    <property type="match status" value="1"/>
</dbReference>
<dbReference type="RefSeq" id="WP_175228518.1">
    <property type="nucleotide sequence ID" value="NZ_CADIKH010000020.1"/>
</dbReference>
<dbReference type="CDD" id="cd11592">
    <property type="entry name" value="Agmatinase_PAH"/>
    <property type="match status" value="1"/>
</dbReference>
<dbReference type="Proteomes" id="UP000494363">
    <property type="component" value="Unassembled WGS sequence"/>
</dbReference>